<accession>A0ABV5ZRR9</accession>
<name>A0ABV5ZRR9_9PSEU</name>
<organism evidence="1 2">
    <name type="scientific">Allokutzneria oryzae</name>
    <dbReference type="NCBI Taxonomy" id="1378989"/>
    <lineage>
        <taxon>Bacteria</taxon>
        <taxon>Bacillati</taxon>
        <taxon>Actinomycetota</taxon>
        <taxon>Actinomycetes</taxon>
        <taxon>Pseudonocardiales</taxon>
        <taxon>Pseudonocardiaceae</taxon>
        <taxon>Allokutzneria</taxon>
    </lineage>
</organism>
<dbReference type="Gene3D" id="2.60.60.30">
    <property type="entry name" value="sav2460 like domains"/>
    <property type="match status" value="1"/>
</dbReference>
<protein>
    <recommendedName>
        <fullName evidence="3">TerD family protein</fullName>
    </recommendedName>
</protein>
<proteinExistence type="predicted"/>
<dbReference type="EMBL" id="JBHLZU010000005">
    <property type="protein sequence ID" value="MFB9903579.1"/>
    <property type="molecule type" value="Genomic_DNA"/>
</dbReference>
<sequence>MLDKLIIRSTLRVPFTAGPAGDGAAVARQMDAVLLRAGFTASRALLEHVSGLEPGAAMDRAVTVVGAVRELVGDHVEHNAYFRDFPDGVPDTVEFWVDCLRAVVAPGGVDLLPVYGTYQHGYPELVAAHDELIASAKDRVTVVHLGGSLDDEVRALYLELAGSTTPLGEAGLAALAELAPLCLDAGQPEAIPVREHRAVINAVRLTWGRAPLAVDTPTDVLRLACQASGGDVTLRTTTRFRQFRRPERRILLAALDEVVASGPGKLGDIAAYARRWQRLGERLHPHEYADFPHAQDVFAVARGEKTVRSLAGRIEVAFGSGDIARAVELLSGSPGMLLRQLDRVLRSCSPDEAVHVLERLHGVIDRVSGRVLCSVREHLGNRTRTDAVRVFASRARRAWVTADERPPLDADVVERVLAALDAELARRIPVRERVVVDPAVLTVALPLSGKASEDGFGVMPRGSTAPVDGELLRLFTHWRQRAERTDYDLSVLLLDKDFRRAGFVSWTNHHSDGAYYSGDVTSAENGASEFIDVPLAQVSAAYIVPQVNVYAGEGFDAVAESMFGYMTRELAQKGMPFEASTVRTRSAMRGSGRVAVPLVFARGDDGTWSARWAHLYLPGTSWANQVENNGRSTSLLVRGVMRRDYLTVAHLLGLSGAYTLHEAGTRYDGPVTFVGIDRPDGLPEGSEVITLDRLNALIPE</sequence>
<reference evidence="1 2" key="1">
    <citation type="submission" date="2024-09" db="EMBL/GenBank/DDBJ databases">
        <authorList>
            <person name="Sun Q."/>
            <person name="Mori K."/>
        </authorList>
    </citation>
    <scope>NUCLEOTIDE SEQUENCE [LARGE SCALE GENOMIC DNA]</scope>
    <source>
        <strain evidence="1 2">TBRC 7907</strain>
    </source>
</reference>
<gene>
    <name evidence="1" type="ORF">ACFFQA_06480</name>
</gene>
<dbReference type="Proteomes" id="UP001589693">
    <property type="component" value="Unassembled WGS sequence"/>
</dbReference>
<keyword evidence="2" id="KW-1185">Reference proteome</keyword>
<comment type="caution">
    <text evidence="1">The sequence shown here is derived from an EMBL/GenBank/DDBJ whole genome shotgun (WGS) entry which is preliminary data.</text>
</comment>
<evidence type="ECO:0000313" key="2">
    <source>
        <dbReference type="Proteomes" id="UP001589693"/>
    </source>
</evidence>
<evidence type="ECO:0000313" key="1">
    <source>
        <dbReference type="EMBL" id="MFB9903579.1"/>
    </source>
</evidence>
<evidence type="ECO:0008006" key="3">
    <source>
        <dbReference type="Google" id="ProtNLM"/>
    </source>
</evidence>
<dbReference type="RefSeq" id="WP_377850720.1">
    <property type="nucleotide sequence ID" value="NZ_JBHLZU010000005.1"/>
</dbReference>